<name>A0A1N6DGI1_9GAMM</name>
<organism evidence="1 2">
    <name type="scientific">Sulfurivirga caldicuralii</name>
    <dbReference type="NCBI Taxonomy" id="364032"/>
    <lineage>
        <taxon>Bacteria</taxon>
        <taxon>Pseudomonadati</taxon>
        <taxon>Pseudomonadota</taxon>
        <taxon>Gammaproteobacteria</taxon>
        <taxon>Thiotrichales</taxon>
        <taxon>Piscirickettsiaceae</taxon>
        <taxon>Sulfurivirga</taxon>
    </lineage>
</organism>
<dbReference type="InterPro" id="IPR012675">
    <property type="entry name" value="Beta-grasp_dom_sf"/>
</dbReference>
<dbReference type="NCBIfam" id="TIGR01683">
    <property type="entry name" value="thiS"/>
    <property type="match status" value="1"/>
</dbReference>
<dbReference type="STRING" id="364032.SAMN05443662_0128"/>
<keyword evidence="2" id="KW-1185">Reference proteome</keyword>
<evidence type="ECO:0000313" key="1">
    <source>
        <dbReference type="EMBL" id="SIN69895.1"/>
    </source>
</evidence>
<dbReference type="SUPFAM" id="SSF54285">
    <property type="entry name" value="MoaD/ThiS"/>
    <property type="match status" value="1"/>
</dbReference>
<dbReference type="Proteomes" id="UP000198461">
    <property type="component" value="Unassembled WGS sequence"/>
</dbReference>
<dbReference type="PANTHER" id="PTHR34472:SF1">
    <property type="entry name" value="SULFUR CARRIER PROTEIN THIS"/>
    <property type="match status" value="1"/>
</dbReference>
<proteinExistence type="predicted"/>
<evidence type="ECO:0000313" key="2">
    <source>
        <dbReference type="Proteomes" id="UP000198461"/>
    </source>
</evidence>
<dbReference type="Pfam" id="PF02597">
    <property type="entry name" value="ThiS"/>
    <property type="match status" value="1"/>
</dbReference>
<dbReference type="InterPro" id="IPR016155">
    <property type="entry name" value="Mopterin_synth/thiamin_S_b"/>
</dbReference>
<dbReference type="InterPro" id="IPR010035">
    <property type="entry name" value="Thi_S"/>
</dbReference>
<dbReference type="InterPro" id="IPR003749">
    <property type="entry name" value="ThiS/MoaD-like"/>
</dbReference>
<sequence length="66" mass="7320">MQIILNGEPYELKDGATAAELVQQLELTGKRIAMERNETIVPRSQYEQTELQPGDRIEIIHAVGGG</sequence>
<dbReference type="AlphaFoldDB" id="A0A1N6DGI1"/>
<dbReference type="PANTHER" id="PTHR34472">
    <property type="entry name" value="SULFUR CARRIER PROTEIN THIS"/>
    <property type="match status" value="1"/>
</dbReference>
<dbReference type="Gene3D" id="3.10.20.30">
    <property type="match status" value="1"/>
</dbReference>
<dbReference type="RefSeq" id="WP_074200472.1">
    <property type="nucleotide sequence ID" value="NZ_FSRE01000001.1"/>
</dbReference>
<dbReference type="OrthoDB" id="9800283at2"/>
<protein>
    <submittedName>
        <fullName evidence="1">Sulfur carrier protein ThiS</fullName>
    </submittedName>
</protein>
<accession>A0A1N6DGI1</accession>
<dbReference type="EMBL" id="FSRE01000001">
    <property type="protein sequence ID" value="SIN69895.1"/>
    <property type="molecule type" value="Genomic_DNA"/>
</dbReference>
<dbReference type="CDD" id="cd00565">
    <property type="entry name" value="Ubl_ThiS"/>
    <property type="match status" value="1"/>
</dbReference>
<reference evidence="1 2" key="1">
    <citation type="submission" date="2016-11" db="EMBL/GenBank/DDBJ databases">
        <authorList>
            <person name="Jaros S."/>
            <person name="Januszkiewicz K."/>
            <person name="Wedrychowicz H."/>
        </authorList>
    </citation>
    <scope>NUCLEOTIDE SEQUENCE [LARGE SCALE GENOMIC DNA]</scope>
    <source>
        <strain evidence="1 2">DSM 17737</strain>
    </source>
</reference>
<gene>
    <name evidence="1" type="ORF">SAMN05443662_0128</name>
</gene>